<dbReference type="Proteomes" id="UP000326671">
    <property type="component" value="Unassembled WGS sequence"/>
</dbReference>
<dbReference type="PROSITE" id="PS51257">
    <property type="entry name" value="PROKAR_LIPOPROTEIN"/>
    <property type="match status" value="1"/>
</dbReference>
<reference evidence="3 4" key="1">
    <citation type="submission" date="2019-09" db="EMBL/GenBank/DDBJ databases">
        <title>Whole genome sequences of isolates from the Mars Exploration Rovers.</title>
        <authorList>
            <person name="Seuylemezian A."/>
            <person name="Vaishampayan P."/>
        </authorList>
    </citation>
    <scope>NUCLEOTIDE SEQUENCE [LARGE SCALE GENOMIC DNA]</scope>
    <source>
        <strain evidence="3 4">MER_TA_151</strain>
    </source>
</reference>
<evidence type="ECO:0000256" key="2">
    <source>
        <dbReference type="SAM" id="SignalP"/>
    </source>
</evidence>
<feature type="region of interest" description="Disordered" evidence="1">
    <location>
        <begin position="175"/>
        <end position="208"/>
    </location>
</feature>
<feature type="compositionally biased region" description="Basic and acidic residues" evidence="1">
    <location>
        <begin position="175"/>
        <end position="185"/>
    </location>
</feature>
<accession>A0A5J5GTK2</accession>
<dbReference type="InterPro" id="IPR011990">
    <property type="entry name" value="TPR-like_helical_dom_sf"/>
</dbReference>
<dbReference type="AlphaFoldDB" id="A0A5J5GTK2"/>
<keyword evidence="4" id="KW-1185">Reference proteome</keyword>
<protein>
    <submittedName>
        <fullName evidence="3">Uncharacterized protein</fullName>
    </submittedName>
</protein>
<feature type="compositionally biased region" description="Acidic residues" evidence="1">
    <location>
        <begin position="186"/>
        <end position="195"/>
    </location>
</feature>
<feature type="signal peptide" evidence="2">
    <location>
        <begin position="1"/>
        <end position="21"/>
    </location>
</feature>
<name>A0A5J5GTK2_9BACI</name>
<dbReference type="Gene3D" id="1.25.40.10">
    <property type="entry name" value="Tetratricopeptide repeat domain"/>
    <property type="match status" value="1"/>
</dbReference>
<organism evidence="3 4">
    <name type="scientific">Niallia endozanthoxylica</name>
    <dbReference type="NCBI Taxonomy" id="2036016"/>
    <lineage>
        <taxon>Bacteria</taxon>
        <taxon>Bacillati</taxon>
        <taxon>Bacillota</taxon>
        <taxon>Bacilli</taxon>
        <taxon>Bacillales</taxon>
        <taxon>Bacillaceae</taxon>
        <taxon>Niallia</taxon>
    </lineage>
</organism>
<comment type="caution">
    <text evidence="3">The sequence shown here is derived from an EMBL/GenBank/DDBJ whole genome shotgun (WGS) entry which is preliminary data.</text>
</comment>
<gene>
    <name evidence="3" type="ORF">F4V44_26485</name>
</gene>
<evidence type="ECO:0000313" key="3">
    <source>
        <dbReference type="EMBL" id="KAA9011779.1"/>
    </source>
</evidence>
<evidence type="ECO:0000256" key="1">
    <source>
        <dbReference type="SAM" id="MobiDB-lite"/>
    </source>
</evidence>
<sequence length="347" mass="39385">MKCKKVIVCIIMILLVLSACSTKTFDNALEQGLASLEEKDYSKAVSYFEIALDEDSDSEEATSYLEQATLLNDASNSIKEEDYEQALNSIIKLEKLDNLLSVVKTNAKELKEQITLEQESLVYEDELESIRTLIDKEEYDTAETKLETLKNVLGNNSNFQVQLEEISTLLTEKRIETESQSKESQQESEEESDTEEQPRSEQKKTTFTYNTYTNTRYGFSVQYPTTFTEGPAPANNDGRKFHYENCTITASGSHINIIQDNETIETYYNEALQDASGSGSTTYQRLGSDWYVVSYNDDGNTVYEKAIMGEDIISRLIITYPTNQQKDYQSMVEQVSSTFKGGQAELY</sequence>
<dbReference type="EMBL" id="VYKL01000067">
    <property type="protein sequence ID" value="KAA9011779.1"/>
    <property type="molecule type" value="Genomic_DNA"/>
</dbReference>
<keyword evidence="2" id="KW-0732">Signal</keyword>
<feature type="chain" id="PRO_5039583672" evidence="2">
    <location>
        <begin position="22"/>
        <end position="347"/>
    </location>
</feature>
<evidence type="ECO:0000313" key="4">
    <source>
        <dbReference type="Proteomes" id="UP000326671"/>
    </source>
</evidence>
<proteinExistence type="predicted"/>
<dbReference type="OrthoDB" id="1957749at2"/>
<dbReference type="RefSeq" id="WP_150442973.1">
    <property type="nucleotide sequence ID" value="NZ_VYKL01000067.1"/>
</dbReference>